<dbReference type="InterPro" id="IPR036188">
    <property type="entry name" value="FAD/NAD-bd_sf"/>
</dbReference>
<keyword evidence="5" id="KW-0503">Monooxygenase</keyword>
<keyword evidence="6" id="KW-1133">Transmembrane helix</keyword>
<proteinExistence type="inferred from homology"/>
<protein>
    <submittedName>
        <fullName evidence="8">FAD/NAD(P)-binding domain-containing protein</fullName>
    </submittedName>
</protein>
<evidence type="ECO:0000256" key="5">
    <source>
        <dbReference type="ARBA" id="ARBA00023033"/>
    </source>
</evidence>
<dbReference type="Proteomes" id="UP001138500">
    <property type="component" value="Unassembled WGS sequence"/>
</dbReference>
<reference evidence="8 9" key="1">
    <citation type="journal article" date="2018" name="IMA Fungus">
        <title>IMA Genome-F 10: Nine draft genome sequences of Claviceps purpurea s.lat., including C. arundinis, C. humidiphila, and C. cf. spartinae, pseudomolecules for the pitch canker pathogen Fusarium circinatum, draft genome of Davidsoniella eucalypti, Grosmannia galeiformis, Quambalaria eucalypti, and Teratosphaeria destructans.</title>
        <authorList>
            <person name="Wingfield B.D."/>
            <person name="Liu M."/>
            <person name="Nguyen H.D."/>
            <person name="Lane F.A."/>
            <person name="Morgan S.W."/>
            <person name="De Vos L."/>
            <person name="Wilken P.M."/>
            <person name="Duong T.A."/>
            <person name="Aylward J."/>
            <person name="Coetzee M.P."/>
            <person name="Dadej K."/>
            <person name="De Beer Z.W."/>
            <person name="Findlay W."/>
            <person name="Havenga M."/>
            <person name="Kolarik M."/>
            <person name="Menzies J.G."/>
            <person name="Naidoo K."/>
            <person name="Pochopski O."/>
            <person name="Shoukouhi P."/>
            <person name="Santana Q.C."/>
            <person name="Seifert K.A."/>
            <person name="Soal N."/>
            <person name="Steenkamp E.T."/>
            <person name="Tatham C.T."/>
            <person name="van der Nest M.A."/>
            <person name="Wingfield M.J."/>
        </authorList>
    </citation>
    <scope>NUCLEOTIDE SEQUENCE [LARGE SCALE GENOMIC DNA]</scope>
    <source>
        <strain evidence="8">CMW44962</strain>
    </source>
</reference>
<comment type="caution">
    <text evidence="8">The sequence shown here is derived from an EMBL/GenBank/DDBJ whole genome shotgun (WGS) entry which is preliminary data.</text>
</comment>
<keyword evidence="6" id="KW-0472">Membrane</keyword>
<keyword evidence="2" id="KW-0285">Flavoprotein</keyword>
<dbReference type="SUPFAM" id="SSF51905">
    <property type="entry name" value="FAD/NAD(P)-binding domain"/>
    <property type="match status" value="1"/>
</dbReference>
<comment type="similarity">
    <text evidence="1">Belongs to the paxM FAD-dependent monooxygenase family.</text>
</comment>
<dbReference type="SUPFAM" id="SSF54373">
    <property type="entry name" value="FAD-linked reductases, C-terminal domain"/>
    <property type="match status" value="1"/>
</dbReference>
<evidence type="ECO:0000256" key="6">
    <source>
        <dbReference type="SAM" id="Phobius"/>
    </source>
</evidence>
<feature type="domain" description="FAD-binding" evidence="7">
    <location>
        <begin position="153"/>
        <end position="363"/>
    </location>
</feature>
<keyword evidence="6" id="KW-0812">Transmembrane</keyword>
<dbReference type="InterPro" id="IPR050493">
    <property type="entry name" value="FAD-dep_Monooxygenase_BioMet"/>
</dbReference>
<dbReference type="AlphaFoldDB" id="A0A9W7W0R5"/>
<evidence type="ECO:0000256" key="4">
    <source>
        <dbReference type="ARBA" id="ARBA00023002"/>
    </source>
</evidence>
<evidence type="ECO:0000313" key="9">
    <source>
        <dbReference type="Proteomes" id="UP001138500"/>
    </source>
</evidence>
<feature type="transmembrane region" description="Helical" evidence="6">
    <location>
        <begin position="6"/>
        <end position="29"/>
    </location>
</feature>
<dbReference type="InterPro" id="IPR002938">
    <property type="entry name" value="FAD-bd"/>
</dbReference>
<evidence type="ECO:0000313" key="8">
    <source>
        <dbReference type="EMBL" id="KAH9825876.1"/>
    </source>
</evidence>
<evidence type="ECO:0000256" key="3">
    <source>
        <dbReference type="ARBA" id="ARBA00022827"/>
    </source>
</evidence>
<evidence type="ECO:0000256" key="2">
    <source>
        <dbReference type="ARBA" id="ARBA00022630"/>
    </source>
</evidence>
<keyword evidence="3" id="KW-0274">FAD</keyword>
<accession>A0A9W7W0R5</accession>
<keyword evidence="9" id="KW-1185">Reference proteome</keyword>
<dbReference type="GO" id="GO:0004497">
    <property type="term" value="F:monooxygenase activity"/>
    <property type="evidence" value="ECO:0007669"/>
    <property type="project" value="UniProtKB-KW"/>
</dbReference>
<evidence type="ECO:0000259" key="7">
    <source>
        <dbReference type="Pfam" id="PF01494"/>
    </source>
</evidence>
<dbReference type="Pfam" id="PF01494">
    <property type="entry name" value="FAD_binding_3"/>
    <property type="match status" value="1"/>
</dbReference>
<sequence>MTVDPAIMTPLNAVVVGAGIGGLAAAAFLRRQGHKVILLERSRFHQEAGAAILMMPNTTGLLAKLNFDFDRAGATICNGMARYSADGTLVFNRPWGRLWENTNTFYTIHRADLHAELKRLVLDPVGKGPIPELRLGVKVVDLNVEKGTVALEDGQTLKGDLVIGADGNKSFTRRYIDPTAKLQPHGKTIYRWLLSMDAVLAEEQARLMFPNAGYLVDVLSQDTKLVFYPCRHNTALNSAIIIADAERQGPTLKDSDGEPLDTRADIEATYDRFSAGARRLLELAPAEPKAWRLYDMDKLETWTRGKLALIGDAAHPFLPFLGQGGSQAIEDAAAIAAMLPSNTPTSEVAERLKLYFSIRYEHASFLQEASRINGMDPAKKPASFNEGHCYKYAVDHDEWQNSTRRLHESLTGRVAV</sequence>
<gene>
    <name evidence="8" type="ORF">Tdes44962_MAKER03950</name>
</gene>
<dbReference type="PANTHER" id="PTHR13789">
    <property type="entry name" value="MONOOXYGENASE"/>
    <property type="match status" value="1"/>
</dbReference>
<name>A0A9W7W0R5_9PEZI</name>
<organism evidence="8 9">
    <name type="scientific">Teratosphaeria destructans</name>
    <dbReference type="NCBI Taxonomy" id="418781"/>
    <lineage>
        <taxon>Eukaryota</taxon>
        <taxon>Fungi</taxon>
        <taxon>Dikarya</taxon>
        <taxon>Ascomycota</taxon>
        <taxon>Pezizomycotina</taxon>
        <taxon>Dothideomycetes</taxon>
        <taxon>Dothideomycetidae</taxon>
        <taxon>Mycosphaerellales</taxon>
        <taxon>Teratosphaeriaceae</taxon>
        <taxon>Teratosphaeria</taxon>
    </lineage>
</organism>
<keyword evidence="4" id="KW-0560">Oxidoreductase</keyword>
<evidence type="ECO:0000256" key="1">
    <source>
        <dbReference type="ARBA" id="ARBA00007992"/>
    </source>
</evidence>
<dbReference type="PRINTS" id="PR00420">
    <property type="entry name" value="RNGMNOXGNASE"/>
</dbReference>
<dbReference type="PANTHER" id="PTHR13789:SF314">
    <property type="entry name" value="FAD-BINDING DOMAIN-CONTAINING PROTEIN"/>
    <property type="match status" value="1"/>
</dbReference>
<reference evidence="8 9" key="2">
    <citation type="journal article" date="2021" name="Curr. Genet.">
        <title>Genetic response to nitrogen starvation in the aggressive Eucalyptus foliar pathogen Teratosphaeria destructans.</title>
        <authorList>
            <person name="Havenga M."/>
            <person name="Wingfield B.D."/>
            <person name="Wingfield M.J."/>
            <person name="Dreyer L.L."/>
            <person name="Roets F."/>
            <person name="Aylward J."/>
        </authorList>
    </citation>
    <scope>NUCLEOTIDE SEQUENCE [LARGE SCALE GENOMIC DNA]</scope>
    <source>
        <strain evidence="8">CMW44962</strain>
    </source>
</reference>
<dbReference type="EMBL" id="RIBY02002067">
    <property type="protein sequence ID" value="KAH9825876.1"/>
    <property type="molecule type" value="Genomic_DNA"/>
</dbReference>
<dbReference type="Pfam" id="PF13450">
    <property type="entry name" value="NAD_binding_8"/>
    <property type="match status" value="1"/>
</dbReference>
<dbReference type="Gene3D" id="3.50.50.60">
    <property type="entry name" value="FAD/NAD(P)-binding domain"/>
    <property type="match status" value="1"/>
</dbReference>
<dbReference type="OrthoDB" id="1047367at2759"/>
<dbReference type="GO" id="GO:0071949">
    <property type="term" value="F:FAD binding"/>
    <property type="evidence" value="ECO:0007669"/>
    <property type="project" value="InterPro"/>
</dbReference>